<evidence type="ECO:0000256" key="3">
    <source>
        <dbReference type="ARBA" id="ARBA00023122"/>
    </source>
</evidence>
<dbReference type="Proteomes" id="UP000230066">
    <property type="component" value="Unassembled WGS sequence"/>
</dbReference>
<name>A0A4E0RTJ9_FASHE</name>
<reference evidence="7" key="1">
    <citation type="submission" date="2019-03" db="EMBL/GenBank/DDBJ databases">
        <title>Improved annotation for the trematode Fasciola hepatica.</title>
        <authorList>
            <person name="Choi Y.-J."/>
            <person name="Martin J."/>
            <person name="Mitreva M."/>
        </authorList>
    </citation>
    <scope>NUCLEOTIDE SEQUENCE [LARGE SCALE GENOMIC DNA]</scope>
</reference>
<protein>
    <submittedName>
        <fullName evidence="7">5'-AMP-activated protein kinase subunit gamma-2</fullName>
    </submittedName>
</protein>
<feature type="domain" description="CBS" evidence="6">
    <location>
        <begin position="239"/>
        <end position="299"/>
    </location>
</feature>
<dbReference type="PANTHER" id="PTHR13780">
    <property type="entry name" value="AMP-ACTIVATED PROTEIN KINASE, GAMMA REGULATORY SUBUNIT"/>
    <property type="match status" value="1"/>
</dbReference>
<dbReference type="CDD" id="cd04618">
    <property type="entry name" value="CBS_euAMPK_gamma-like_repeat1"/>
    <property type="match status" value="1"/>
</dbReference>
<comment type="similarity">
    <text evidence="1">Belongs to the 5'-AMP-activated protein kinase gamma subunit family.</text>
</comment>
<keyword evidence="7" id="KW-0808">Transferase</keyword>
<evidence type="ECO:0000256" key="4">
    <source>
        <dbReference type="ARBA" id="ARBA00025878"/>
    </source>
</evidence>
<dbReference type="GO" id="GO:0019887">
    <property type="term" value="F:protein kinase regulator activity"/>
    <property type="evidence" value="ECO:0007669"/>
    <property type="project" value="TreeGrafter"/>
</dbReference>
<dbReference type="InterPro" id="IPR046342">
    <property type="entry name" value="CBS_dom_sf"/>
</dbReference>
<dbReference type="Gene3D" id="3.10.580.10">
    <property type="entry name" value="CBS-domain"/>
    <property type="match status" value="2"/>
</dbReference>
<dbReference type="InterPro" id="IPR050511">
    <property type="entry name" value="AMPK_gamma/SDS23_families"/>
</dbReference>
<organism evidence="7 8">
    <name type="scientific">Fasciola hepatica</name>
    <name type="common">Liver fluke</name>
    <dbReference type="NCBI Taxonomy" id="6192"/>
    <lineage>
        <taxon>Eukaryota</taxon>
        <taxon>Metazoa</taxon>
        <taxon>Spiralia</taxon>
        <taxon>Lophotrochozoa</taxon>
        <taxon>Platyhelminthes</taxon>
        <taxon>Trematoda</taxon>
        <taxon>Digenea</taxon>
        <taxon>Plagiorchiida</taxon>
        <taxon>Echinostomata</taxon>
        <taxon>Echinostomatoidea</taxon>
        <taxon>Fasciolidae</taxon>
        <taxon>Fasciola</taxon>
    </lineage>
</organism>
<keyword evidence="7" id="KW-0418">Kinase</keyword>
<dbReference type="GO" id="GO:0005634">
    <property type="term" value="C:nucleus"/>
    <property type="evidence" value="ECO:0007669"/>
    <property type="project" value="TreeGrafter"/>
</dbReference>
<dbReference type="PROSITE" id="PS51371">
    <property type="entry name" value="CBS"/>
    <property type="match status" value="3"/>
</dbReference>
<dbReference type="GO" id="GO:0031588">
    <property type="term" value="C:nucleotide-activated protein kinase complex"/>
    <property type="evidence" value="ECO:0007669"/>
    <property type="project" value="TreeGrafter"/>
</dbReference>
<dbReference type="Pfam" id="PF00571">
    <property type="entry name" value="CBS"/>
    <property type="match status" value="3"/>
</dbReference>
<evidence type="ECO:0000313" key="8">
    <source>
        <dbReference type="Proteomes" id="UP000230066"/>
    </source>
</evidence>
<keyword evidence="2" id="KW-0677">Repeat</keyword>
<dbReference type="GO" id="GO:0019901">
    <property type="term" value="F:protein kinase binding"/>
    <property type="evidence" value="ECO:0007669"/>
    <property type="project" value="TreeGrafter"/>
</dbReference>
<comment type="caution">
    <text evidence="7">The sequence shown here is derived from an EMBL/GenBank/DDBJ whole genome shotgun (WGS) entry which is preliminary data.</text>
</comment>
<dbReference type="InterPro" id="IPR000644">
    <property type="entry name" value="CBS_dom"/>
</dbReference>
<dbReference type="CDD" id="cd04641">
    <property type="entry name" value="CBS_euAMPK_gamma-like_repeat2"/>
    <property type="match status" value="1"/>
</dbReference>
<evidence type="ECO:0000256" key="1">
    <source>
        <dbReference type="ARBA" id="ARBA00006750"/>
    </source>
</evidence>
<dbReference type="GO" id="GO:0016301">
    <property type="term" value="F:kinase activity"/>
    <property type="evidence" value="ECO:0007669"/>
    <property type="project" value="UniProtKB-KW"/>
</dbReference>
<feature type="domain" description="CBS" evidence="6">
    <location>
        <begin position="158"/>
        <end position="220"/>
    </location>
</feature>
<comment type="subunit">
    <text evidence="4">AMPK is a heterotrimer of an alpha catalytic subunit (PRKAA1 or PRKAA2), a beta (PRKAB1 or PRKAB2) and a gamma non-catalytic subunits (PRKAG1, PRKAG2 or PRKAG3). Interacts with FNIP1 and FNIP2.</text>
</comment>
<evidence type="ECO:0000313" key="7">
    <source>
        <dbReference type="EMBL" id="THD20322.1"/>
    </source>
</evidence>
<dbReference type="EMBL" id="JXXN02004801">
    <property type="protein sequence ID" value="THD20322.1"/>
    <property type="molecule type" value="Genomic_DNA"/>
</dbReference>
<dbReference type="SMART" id="SM00116">
    <property type="entry name" value="CBS"/>
    <property type="match status" value="4"/>
</dbReference>
<dbReference type="SUPFAM" id="SSF54631">
    <property type="entry name" value="CBS-domain pair"/>
    <property type="match status" value="2"/>
</dbReference>
<evidence type="ECO:0000259" key="6">
    <source>
        <dbReference type="PROSITE" id="PS51371"/>
    </source>
</evidence>
<dbReference type="GO" id="GO:0016208">
    <property type="term" value="F:AMP binding"/>
    <property type="evidence" value="ECO:0007669"/>
    <property type="project" value="TreeGrafter"/>
</dbReference>
<dbReference type="GO" id="GO:0005737">
    <property type="term" value="C:cytoplasm"/>
    <property type="evidence" value="ECO:0007669"/>
    <property type="project" value="TreeGrafter"/>
</dbReference>
<keyword evidence="3 5" id="KW-0129">CBS domain</keyword>
<gene>
    <name evidence="7" type="ORF">D915_009026</name>
</gene>
<dbReference type="PANTHER" id="PTHR13780:SF35">
    <property type="entry name" value="LD22662P"/>
    <property type="match status" value="1"/>
</dbReference>
<evidence type="ECO:0000256" key="2">
    <source>
        <dbReference type="ARBA" id="ARBA00022737"/>
    </source>
</evidence>
<evidence type="ECO:0000256" key="5">
    <source>
        <dbReference type="PROSITE-ProRule" id="PRU00703"/>
    </source>
</evidence>
<accession>A0A4E0RTJ9</accession>
<proteinExistence type="inferred from homology"/>
<feature type="domain" description="CBS" evidence="6">
    <location>
        <begin position="314"/>
        <end position="371"/>
    </location>
</feature>
<dbReference type="AlphaFoldDB" id="A0A4E0RTJ9"/>
<keyword evidence="8" id="KW-1185">Reference proteome</keyword>
<sequence>MSMCSRSPVKIVKSKSHVHNKRSAQYMKTDTSETAAPPRLVHKLKPAAGDQLISNLINMKEQRKLTYIQFFKQHCCYDLLPSSSKLVILDTELSIQKAFFALVFNNVRASILWNSTSQRFIGMLTITDFIKILVNDYGKHNGIMDDYGNSTITKWRSMDKSTENQSLISVSPESNLYDAARKLIKYRCHRLPIIDHVYGNPLYILTHKRILNYLHLNRNVLPQDTFMSKSLEDLRLGTYMPEVHTISKEAPIIDALRLFVEHHISCLPVVDSENRLVELYAKFDAFNLAVTRTYHNLDETIYSALGFHRANRERYPKPMTCLKTATLNFVIERMVNSGIHRLVIVDSKNRLEGIISLSDILRFIVQSHTKTNTREENHSRVPTHS</sequence>